<dbReference type="NCBIfam" id="NF033542">
    <property type="entry name" value="transpos_IS110"/>
    <property type="match status" value="1"/>
</dbReference>
<dbReference type="InterPro" id="IPR002525">
    <property type="entry name" value="Transp_IS110-like_N"/>
</dbReference>
<reference evidence="3" key="1">
    <citation type="submission" date="2019-03" db="EMBL/GenBank/DDBJ databases">
        <authorList>
            <consortium name="Pathogen Informatics"/>
        </authorList>
    </citation>
    <scope>NUCLEOTIDE SEQUENCE</scope>
    <source>
        <strain evidence="3">5012STDY7626362</strain>
    </source>
</reference>
<proteinExistence type="predicted"/>
<gene>
    <name evidence="3" type="ORF">SAMEA4873563_04458</name>
</gene>
<dbReference type="Pfam" id="PF02371">
    <property type="entry name" value="Transposase_20"/>
    <property type="match status" value="1"/>
</dbReference>
<dbReference type="EMBL" id="CAAHDH010000007">
    <property type="protein sequence ID" value="VGM55669.1"/>
    <property type="molecule type" value="Genomic_DNA"/>
</dbReference>
<protein>
    <submittedName>
        <fullName evidence="3">Transposase</fullName>
    </submittedName>
</protein>
<evidence type="ECO:0000259" key="1">
    <source>
        <dbReference type="Pfam" id="PF01548"/>
    </source>
</evidence>
<dbReference type="GO" id="GO:0004803">
    <property type="term" value="F:transposase activity"/>
    <property type="evidence" value="ECO:0007669"/>
    <property type="project" value="InterPro"/>
</dbReference>
<dbReference type="GO" id="GO:0006313">
    <property type="term" value="P:DNA transposition"/>
    <property type="evidence" value="ECO:0007669"/>
    <property type="project" value="InterPro"/>
</dbReference>
<accession>A0A486VX44</accession>
<sequence length="342" mass="38392">MKTFVGLDVSQKKTSVCVIDHNGNKIRMANVDTHPGVIADYLFSEGFDKSKIGLETGPLCVWLYHSLKSFGLDIDCIHARHVHAALSMQLNKTDQNDAFGIARLVLSGWYKPVHVKSLECHQQRLILTSREKLVQLRVAVTNQIRGLLKTFGVVLPPGKNSVFERAVLESSPSLETIKPAVMMLLDTWEHLSGQIRKFNYMLEKFARNDPVCQILQSVPGVGVLTALSFKTSIDDPSRFRCVSDAGAFLGLTPKKYQSGEVDRNGGISKQGNRMTRTLIYEAASCLLTRYGKDTSLAIWANELRHRMGYKKVIVALARKLTTLMLSMWKSETFYNERLKTVN</sequence>
<dbReference type="AlphaFoldDB" id="A0A486VX44"/>
<dbReference type="PANTHER" id="PTHR33055:SF3">
    <property type="entry name" value="PUTATIVE TRANSPOSASE FOR IS117-RELATED"/>
    <property type="match status" value="1"/>
</dbReference>
<evidence type="ECO:0000313" key="3">
    <source>
        <dbReference type="EMBL" id="VGM55669.1"/>
    </source>
</evidence>
<evidence type="ECO:0000259" key="2">
    <source>
        <dbReference type="Pfam" id="PF02371"/>
    </source>
</evidence>
<organism evidence="3">
    <name type="scientific">Klebsiella pneumoniae</name>
    <dbReference type="NCBI Taxonomy" id="573"/>
    <lineage>
        <taxon>Bacteria</taxon>
        <taxon>Pseudomonadati</taxon>
        <taxon>Pseudomonadota</taxon>
        <taxon>Gammaproteobacteria</taxon>
        <taxon>Enterobacterales</taxon>
        <taxon>Enterobacteriaceae</taxon>
        <taxon>Klebsiella/Raoultella group</taxon>
        <taxon>Klebsiella</taxon>
        <taxon>Klebsiella pneumoniae complex</taxon>
    </lineage>
</organism>
<feature type="domain" description="Transposase IS116/IS110/IS902 C-terminal" evidence="2">
    <location>
        <begin position="212"/>
        <end position="290"/>
    </location>
</feature>
<feature type="domain" description="Transposase IS110-like N-terminal" evidence="1">
    <location>
        <begin position="5"/>
        <end position="150"/>
    </location>
</feature>
<name>A0A486VX44_KLEPN</name>
<dbReference type="InterPro" id="IPR003346">
    <property type="entry name" value="Transposase_20"/>
</dbReference>
<dbReference type="GO" id="GO:0003677">
    <property type="term" value="F:DNA binding"/>
    <property type="evidence" value="ECO:0007669"/>
    <property type="project" value="InterPro"/>
</dbReference>
<dbReference type="PANTHER" id="PTHR33055">
    <property type="entry name" value="TRANSPOSASE FOR INSERTION SEQUENCE ELEMENT IS1111A"/>
    <property type="match status" value="1"/>
</dbReference>
<dbReference type="Pfam" id="PF01548">
    <property type="entry name" value="DEDD_Tnp_IS110"/>
    <property type="match status" value="1"/>
</dbReference>
<dbReference type="InterPro" id="IPR047650">
    <property type="entry name" value="Transpos_IS110"/>
</dbReference>